<protein>
    <submittedName>
        <fullName evidence="1">Putative ovule protein</fullName>
    </submittedName>
</protein>
<reference evidence="1" key="1">
    <citation type="submission" date="2015-12" db="EMBL/GenBank/DDBJ databases">
        <title>Gene expression during late stages of embryo sac development: a critical building block for successful pollen-pistil interactions.</title>
        <authorList>
            <person name="Liu Y."/>
            <person name="Joly V."/>
            <person name="Sabar M."/>
            <person name="Matton D.P."/>
        </authorList>
    </citation>
    <scope>NUCLEOTIDE SEQUENCE</scope>
</reference>
<dbReference type="AlphaFoldDB" id="A0A0V0HKL5"/>
<dbReference type="EMBL" id="GEDG01018315">
    <property type="protein sequence ID" value="JAP20895.1"/>
    <property type="molecule type" value="Transcribed_RNA"/>
</dbReference>
<accession>A0A0V0HKL5</accession>
<name>A0A0V0HKL5_SOLCH</name>
<organism evidence="1">
    <name type="scientific">Solanum chacoense</name>
    <name type="common">Chaco potato</name>
    <dbReference type="NCBI Taxonomy" id="4108"/>
    <lineage>
        <taxon>Eukaryota</taxon>
        <taxon>Viridiplantae</taxon>
        <taxon>Streptophyta</taxon>
        <taxon>Embryophyta</taxon>
        <taxon>Tracheophyta</taxon>
        <taxon>Spermatophyta</taxon>
        <taxon>Magnoliopsida</taxon>
        <taxon>eudicotyledons</taxon>
        <taxon>Gunneridae</taxon>
        <taxon>Pentapetalae</taxon>
        <taxon>asterids</taxon>
        <taxon>lamiids</taxon>
        <taxon>Solanales</taxon>
        <taxon>Solanaceae</taxon>
        <taxon>Solanoideae</taxon>
        <taxon>Solaneae</taxon>
        <taxon>Solanum</taxon>
    </lineage>
</organism>
<feature type="non-terminal residue" evidence="1">
    <location>
        <position position="1"/>
    </location>
</feature>
<evidence type="ECO:0000313" key="1">
    <source>
        <dbReference type="EMBL" id="JAP20895.1"/>
    </source>
</evidence>
<sequence>KIFIFLKGWNIYKNTHTKRKSLQSPLHALLFSFNFKKEVWISFLFLLDDNRDILKLSNLFITRVQIRGRQLPSSLPYKR</sequence>
<proteinExistence type="predicted"/>